<reference evidence="1" key="3">
    <citation type="submission" date="2021-05" db="UniProtKB">
        <authorList>
            <consortium name="EnsemblPlants"/>
        </authorList>
    </citation>
    <scope>IDENTIFICATION</scope>
    <source>
        <strain evidence="1">cv. B73</strain>
    </source>
</reference>
<dbReference type="AlphaFoldDB" id="A0A804NLC5"/>
<organism evidence="1 2">
    <name type="scientific">Zea mays</name>
    <name type="common">Maize</name>
    <dbReference type="NCBI Taxonomy" id="4577"/>
    <lineage>
        <taxon>Eukaryota</taxon>
        <taxon>Viridiplantae</taxon>
        <taxon>Streptophyta</taxon>
        <taxon>Embryophyta</taxon>
        <taxon>Tracheophyta</taxon>
        <taxon>Spermatophyta</taxon>
        <taxon>Magnoliopsida</taxon>
        <taxon>Liliopsida</taxon>
        <taxon>Poales</taxon>
        <taxon>Poaceae</taxon>
        <taxon>PACMAD clade</taxon>
        <taxon>Panicoideae</taxon>
        <taxon>Andropogonodae</taxon>
        <taxon>Andropogoneae</taxon>
        <taxon>Tripsacinae</taxon>
        <taxon>Zea</taxon>
    </lineage>
</organism>
<dbReference type="SUPFAM" id="SSF54529">
    <property type="entry name" value="Mitochondrial glycoprotein MAM33-like"/>
    <property type="match status" value="1"/>
</dbReference>
<dbReference type="InterPro" id="IPR036561">
    <property type="entry name" value="MAM33_sf"/>
</dbReference>
<accession>A0A804NLC5</accession>
<evidence type="ECO:0000313" key="2">
    <source>
        <dbReference type="Proteomes" id="UP000007305"/>
    </source>
</evidence>
<dbReference type="InParanoid" id="A0A804NLC5"/>
<reference evidence="2" key="1">
    <citation type="journal article" date="2009" name="Science">
        <title>The B73 maize genome: complexity, diversity, and dynamics.</title>
        <authorList>
            <person name="Schnable P.S."/>
            <person name="Ware D."/>
            <person name="Fulton R.S."/>
            <person name="Stein J.C."/>
            <person name="Wei F."/>
            <person name="Pasternak S."/>
            <person name="Liang C."/>
            <person name="Zhang J."/>
            <person name="Fulton L."/>
            <person name="Graves T.A."/>
            <person name="Minx P."/>
            <person name="Reily A.D."/>
            <person name="Courtney L."/>
            <person name="Kruchowski S.S."/>
            <person name="Tomlinson C."/>
            <person name="Strong C."/>
            <person name="Delehaunty K."/>
            <person name="Fronick C."/>
            <person name="Courtney B."/>
            <person name="Rock S.M."/>
            <person name="Belter E."/>
            <person name="Du F."/>
            <person name="Kim K."/>
            <person name="Abbott R.M."/>
            <person name="Cotton M."/>
            <person name="Levy A."/>
            <person name="Marchetto P."/>
            <person name="Ochoa K."/>
            <person name="Jackson S.M."/>
            <person name="Gillam B."/>
            <person name="Chen W."/>
            <person name="Yan L."/>
            <person name="Higginbotham J."/>
            <person name="Cardenas M."/>
            <person name="Waligorski J."/>
            <person name="Applebaum E."/>
            <person name="Phelps L."/>
            <person name="Falcone J."/>
            <person name="Kanchi K."/>
            <person name="Thane T."/>
            <person name="Scimone A."/>
            <person name="Thane N."/>
            <person name="Henke J."/>
            <person name="Wang T."/>
            <person name="Ruppert J."/>
            <person name="Shah N."/>
            <person name="Rotter K."/>
            <person name="Hodges J."/>
            <person name="Ingenthron E."/>
            <person name="Cordes M."/>
            <person name="Kohlberg S."/>
            <person name="Sgro J."/>
            <person name="Delgado B."/>
            <person name="Mead K."/>
            <person name="Chinwalla A."/>
            <person name="Leonard S."/>
            <person name="Crouse K."/>
            <person name="Collura K."/>
            <person name="Kudrna D."/>
            <person name="Currie J."/>
            <person name="He R."/>
            <person name="Angelova A."/>
            <person name="Rajasekar S."/>
            <person name="Mueller T."/>
            <person name="Lomeli R."/>
            <person name="Scara G."/>
            <person name="Ko A."/>
            <person name="Delaney K."/>
            <person name="Wissotski M."/>
            <person name="Lopez G."/>
            <person name="Campos D."/>
            <person name="Braidotti M."/>
            <person name="Ashley E."/>
            <person name="Golser W."/>
            <person name="Kim H."/>
            <person name="Lee S."/>
            <person name="Lin J."/>
            <person name="Dujmic Z."/>
            <person name="Kim W."/>
            <person name="Talag J."/>
            <person name="Zuccolo A."/>
            <person name="Fan C."/>
            <person name="Sebastian A."/>
            <person name="Kramer M."/>
            <person name="Spiegel L."/>
            <person name="Nascimento L."/>
            <person name="Zutavern T."/>
            <person name="Miller B."/>
            <person name="Ambroise C."/>
            <person name="Muller S."/>
            <person name="Spooner W."/>
            <person name="Narechania A."/>
            <person name="Ren L."/>
            <person name="Wei S."/>
            <person name="Kumari S."/>
            <person name="Faga B."/>
            <person name="Levy M.J."/>
            <person name="McMahan L."/>
            <person name="Van Buren P."/>
            <person name="Vaughn M.W."/>
            <person name="Ying K."/>
            <person name="Yeh C.-T."/>
            <person name="Emrich S.J."/>
            <person name="Jia Y."/>
            <person name="Kalyanaraman A."/>
            <person name="Hsia A.-P."/>
            <person name="Barbazuk W.B."/>
            <person name="Baucom R.S."/>
            <person name="Brutnell T.P."/>
            <person name="Carpita N.C."/>
            <person name="Chaparro C."/>
            <person name="Chia J.-M."/>
            <person name="Deragon J.-M."/>
            <person name="Estill J.C."/>
            <person name="Fu Y."/>
            <person name="Jeddeloh J.A."/>
            <person name="Han Y."/>
            <person name="Lee H."/>
            <person name="Li P."/>
            <person name="Lisch D.R."/>
            <person name="Liu S."/>
            <person name="Liu Z."/>
            <person name="Nagel D.H."/>
            <person name="McCann M.C."/>
            <person name="SanMiguel P."/>
            <person name="Myers A.M."/>
            <person name="Nettleton D."/>
            <person name="Nguyen J."/>
            <person name="Penning B.W."/>
            <person name="Ponnala L."/>
            <person name="Schneider K.L."/>
            <person name="Schwartz D.C."/>
            <person name="Sharma A."/>
            <person name="Soderlund C."/>
            <person name="Springer N.M."/>
            <person name="Sun Q."/>
            <person name="Wang H."/>
            <person name="Waterman M."/>
            <person name="Westerman R."/>
            <person name="Wolfgruber T.K."/>
            <person name="Yang L."/>
            <person name="Yu Y."/>
            <person name="Zhang L."/>
            <person name="Zhou S."/>
            <person name="Zhu Q."/>
            <person name="Bennetzen J.L."/>
            <person name="Dawe R.K."/>
            <person name="Jiang J."/>
            <person name="Jiang N."/>
            <person name="Presting G.G."/>
            <person name="Wessler S.R."/>
            <person name="Aluru S."/>
            <person name="Martienssen R.A."/>
            <person name="Clifton S.W."/>
            <person name="McCombie W.R."/>
            <person name="Wing R.A."/>
            <person name="Wilson R.K."/>
        </authorList>
    </citation>
    <scope>NUCLEOTIDE SEQUENCE [LARGE SCALE GENOMIC DNA]</scope>
    <source>
        <strain evidence="2">cv. B73</strain>
    </source>
</reference>
<dbReference type="Gramene" id="Zm00001eb169270_T001">
    <property type="protein sequence ID" value="Zm00001eb169270_P001"/>
    <property type="gene ID" value="Zm00001eb169270"/>
</dbReference>
<dbReference type="Gene3D" id="3.10.280.10">
    <property type="entry name" value="Mitochondrial glycoprotein"/>
    <property type="match status" value="1"/>
</dbReference>
<dbReference type="EnsemblPlants" id="Zm00001eb169270_T001">
    <property type="protein sequence ID" value="Zm00001eb169270_P001"/>
    <property type="gene ID" value="Zm00001eb169270"/>
</dbReference>
<name>A0A804NLC5_MAIZE</name>
<reference evidence="1" key="2">
    <citation type="submission" date="2019-07" db="EMBL/GenBank/DDBJ databases">
        <authorList>
            <person name="Seetharam A."/>
            <person name="Woodhouse M."/>
            <person name="Cannon E."/>
        </authorList>
    </citation>
    <scope>NUCLEOTIDE SEQUENCE [LARGE SCALE GENOMIC DNA]</scope>
    <source>
        <strain evidence="1">cv. B73</strain>
    </source>
</reference>
<protein>
    <submittedName>
        <fullName evidence="1">Uncharacterized protein</fullName>
    </submittedName>
</protein>
<dbReference type="Proteomes" id="UP000007305">
    <property type="component" value="Chromosome 4"/>
</dbReference>
<proteinExistence type="predicted"/>
<evidence type="ECO:0000313" key="1">
    <source>
        <dbReference type="EnsemblPlants" id="Zm00001eb169270_P001"/>
    </source>
</evidence>
<keyword evidence="2" id="KW-1185">Reference proteome</keyword>
<sequence length="98" mass="10876">MFDGAAERVPDDAPLFRRVESLERGPRLHLSLIVEVARGDRVLGFVCSAWPDDLAVRHVLTFAASGGSSGGGRRGGRDFEKLWGEEREAVTKFLKERH</sequence>